<sequence length="74" mass="9012">MEFHRISVPHDQRWLLLKDVIVHLFQDENPTIPQLARRMKQDHDFDAQPPHYRFRLQQWGVKKRTATKDKSQAH</sequence>
<evidence type="ECO:0000259" key="1">
    <source>
        <dbReference type="Pfam" id="PF14420"/>
    </source>
</evidence>
<feature type="domain" description="Clr5" evidence="1">
    <location>
        <begin position="11"/>
        <end position="63"/>
    </location>
</feature>
<reference evidence="2" key="1">
    <citation type="journal article" date="2023" name="Mol. Phylogenet. Evol.">
        <title>Genome-scale phylogeny and comparative genomics of the fungal order Sordariales.</title>
        <authorList>
            <person name="Hensen N."/>
            <person name="Bonometti L."/>
            <person name="Westerberg I."/>
            <person name="Brannstrom I.O."/>
            <person name="Guillou S."/>
            <person name="Cros-Aarteil S."/>
            <person name="Calhoun S."/>
            <person name="Haridas S."/>
            <person name="Kuo A."/>
            <person name="Mondo S."/>
            <person name="Pangilinan J."/>
            <person name="Riley R."/>
            <person name="LaButti K."/>
            <person name="Andreopoulos B."/>
            <person name="Lipzen A."/>
            <person name="Chen C."/>
            <person name="Yan M."/>
            <person name="Daum C."/>
            <person name="Ng V."/>
            <person name="Clum A."/>
            <person name="Steindorff A."/>
            <person name="Ohm R.A."/>
            <person name="Martin F."/>
            <person name="Silar P."/>
            <person name="Natvig D.O."/>
            <person name="Lalanne C."/>
            <person name="Gautier V."/>
            <person name="Ament-Velasquez S.L."/>
            <person name="Kruys A."/>
            <person name="Hutchinson M.I."/>
            <person name="Powell A.J."/>
            <person name="Barry K."/>
            <person name="Miller A.N."/>
            <person name="Grigoriev I.V."/>
            <person name="Debuchy R."/>
            <person name="Gladieux P."/>
            <person name="Hiltunen Thoren M."/>
            <person name="Johannesson H."/>
        </authorList>
    </citation>
    <scope>NUCLEOTIDE SEQUENCE</scope>
    <source>
        <strain evidence="2">CBS 232.78</strain>
    </source>
</reference>
<evidence type="ECO:0000313" key="3">
    <source>
        <dbReference type="Proteomes" id="UP001285441"/>
    </source>
</evidence>
<proteinExistence type="predicted"/>
<dbReference type="EMBL" id="JAULSW010000003">
    <property type="protein sequence ID" value="KAK3386769.1"/>
    <property type="molecule type" value="Genomic_DNA"/>
</dbReference>
<dbReference type="Proteomes" id="UP001285441">
    <property type="component" value="Unassembled WGS sequence"/>
</dbReference>
<dbReference type="Pfam" id="PF14420">
    <property type="entry name" value="Clr5"/>
    <property type="match status" value="1"/>
</dbReference>
<dbReference type="AlphaFoldDB" id="A0AAE0U170"/>
<dbReference type="InterPro" id="IPR025676">
    <property type="entry name" value="Clr5_dom"/>
</dbReference>
<organism evidence="2 3">
    <name type="scientific">Podospora didyma</name>
    <dbReference type="NCBI Taxonomy" id="330526"/>
    <lineage>
        <taxon>Eukaryota</taxon>
        <taxon>Fungi</taxon>
        <taxon>Dikarya</taxon>
        <taxon>Ascomycota</taxon>
        <taxon>Pezizomycotina</taxon>
        <taxon>Sordariomycetes</taxon>
        <taxon>Sordariomycetidae</taxon>
        <taxon>Sordariales</taxon>
        <taxon>Podosporaceae</taxon>
        <taxon>Podospora</taxon>
    </lineage>
</organism>
<gene>
    <name evidence="2" type="ORF">B0H63DRAFT_520844</name>
</gene>
<comment type="caution">
    <text evidence="2">The sequence shown here is derived from an EMBL/GenBank/DDBJ whole genome shotgun (WGS) entry which is preliminary data.</text>
</comment>
<keyword evidence="3" id="KW-1185">Reference proteome</keyword>
<accession>A0AAE0U170</accession>
<name>A0AAE0U170_9PEZI</name>
<evidence type="ECO:0000313" key="2">
    <source>
        <dbReference type="EMBL" id="KAK3386769.1"/>
    </source>
</evidence>
<reference evidence="2" key="2">
    <citation type="submission" date="2023-06" db="EMBL/GenBank/DDBJ databases">
        <authorList>
            <consortium name="Lawrence Berkeley National Laboratory"/>
            <person name="Haridas S."/>
            <person name="Hensen N."/>
            <person name="Bonometti L."/>
            <person name="Westerberg I."/>
            <person name="Brannstrom I.O."/>
            <person name="Guillou S."/>
            <person name="Cros-Aarteil S."/>
            <person name="Calhoun S."/>
            <person name="Kuo A."/>
            <person name="Mondo S."/>
            <person name="Pangilinan J."/>
            <person name="Riley R."/>
            <person name="LaButti K."/>
            <person name="Andreopoulos B."/>
            <person name="Lipzen A."/>
            <person name="Chen C."/>
            <person name="Yanf M."/>
            <person name="Daum C."/>
            <person name="Ng V."/>
            <person name="Clum A."/>
            <person name="Steindorff A."/>
            <person name="Ohm R."/>
            <person name="Martin F."/>
            <person name="Silar P."/>
            <person name="Natvig D."/>
            <person name="Lalanne C."/>
            <person name="Gautier V."/>
            <person name="Ament-velasquez S.L."/>
            <person name="Kruys A."/>
            <person name="Hutchinson M.I."/>
            <person name="Powell A.J."/>
            <person name="Barry K."/>
            <person name="Miller A.N."/>
            <person name="Grigoriev I.V."/>
            <person name="Debuchy R."/>
            <person name="Gladieux P."/>
            <person name="Thoren M.H."/>
            <person name="Johannesson H."/>
        </authorList>
    </citation>
    <scope>NUCLEOTIDE SEQUENCE</scope>
    <source>
        <strain evidence="2">CBS 232.78</strain>
    </source>
</reference>
<protein>
    <recommendedName>
        <fullName evidence="1">Clr5 domain-containing protein</fullName>
    </recommendedName>
</protein>